<evidence type="ECO:0000256" key="6">
    <source>
        <dbReference type="ARBA" id="ARBA00022729"/>
    </source>
</evidence>
<dbReference type="PANTHER" id="PTHR27009">
    <property type="entry name" value="RUST RESISTANCE KINASE LR10-RELATED"/>
    <property type="match status" value="1"/>
</dbReference>
<dbReference type="GO" id="GO:0030247">
    <property type="term" value="F:polysaccharide binding"/>
    <property type="evidence" value="ECO:0007669"/>
    <property type="project" value="InterPro"/>
</dbReference>
<organism evidence="20 21">
    <name type="scientific">Coffea arabica</name>
    <name type="common">Arabian coffee</name>
    <dbReference type="NCBI Taxonomy" id="13443"/>
    <lineage>
        <taxon>Eukaryota</taxon>
        <taxon>Viridiplantae</taxon>
        <taxon>Streptophyta</taxon>
        <taxon>Embryophyta</taxon>
        <taxon>Tracheophyta</taxon>
        <taxon>Spermatophyta</taxon>
        <taxon>Magnoliopsida</taxon>
        <taxon>eudicotyledons</taxon>
        <taxon>Gunneridae</taxon>
        <taxon>Pentapetalae</taxon>
        <taxon>asterids</taxon>
        <taxon>lamiids</taxon>
        <taxon>Gentianales</taxon>
        <taxon>Rubiaceae</taxon>
        <taxon>Ixoroideae</taxon>
        <taxon>Gardenieae complex</taxon>
        <taxon>Bertiereae - Coffeeae clade</taxon>
        <taxon>Coffeeae</taxon>
        <taxon>Coffea</taxon>
    </lineage>
</organism>
<evidence type="ECO:0000256" key="16">
    <source>
        <dbReference type="SAM" id="MobiDB-lite"/>
    </source>
</evidence>
<keyword evidence="11 17" id="KW-0472">Membrane</keyword>
<keyword evidence="10 17" id="KW-1133">Transmembrane helix</keyword>
<evidence type="ECO:0000313" key="21">
    <source>
        <dbReference type="RefSeq" id="XP_027124475.1"/>
    </source>
</evidence>
<sequence length="650" mass="71626">MKSHSPLQSFPTVLCFLACILLQLHPVSSGPAEFYETCGNEFSCGDITGIGYPFRGYEDPAYCGYPGLELRCDQSSNVTRLEIQNMTYWVLDIHPTAQTLRVAREDVMENNCPTDLVNMTLDYTLFDYSASYINVTFLYGCLVNVSNVLYSCGNNSLSVSPGENGAGLCKASVVYPALQTGDRGSFNFTGLDQVLRQGFDIRWTVDTGICNECTRSGGRCGHGGGTNQNQNETTCFCPNQPYVESVACSSNSSPSRGGYSAGKNRSQRLRNVIGISAAGVLLATIIIISVVIHCIVNKKPAYRSILLLFNKTSKENLILEAAIKQYGSLAPRRYSYSTIKRMTNSFKDKLGEGGYGKVYKGNLFAGRPVAVKILNTSKGSGEEFINEVASISRTSHVNIVALLGFCFEGQKRALIYEFMPNGSLERYIHGETTSETDVHLGWAKLYQIALGIARGLEYLHRGCTMRILHFDIKPHNILLDDDFCPKISDFGLAKLCSRKESVVSMLEARGTVGYIAPEVICRNFGAVSPKSDVYSYGMMLMEMVGGRKNISVKASHTSEIYFPHWAYQHMILEKDFKLQGVMTHEEDEIARKMVLVGVWCIQADPSQRPAVSKVIEMLEGSLEALEIPPKPFFGSPSRSPEASSITIAES</sequence>
<keyword evidence="4" id="KW-0808">Transferase</keyword>
<dbReference type="Proteomes" id="UP001652660">
    <property type="component" value="Chromosome 4e"/>
</dbReference>
<comment type="catalytic activity">
    <reaction evidence="13">
        <text>L-threonyl-[protein] + ATP = O-phospho-L-threonyl-[protein] + ADP + H(+)</text>
        <dbReference type="Rhea" id="RHEA:46608"/>
        <dbReference type="Rhea" id="RHEA-COMP:11060"/>
        <dbReference type="Rhea" id="RHEA-COMP:11605"/>
        <dbReference type="ChEBI" id="CHEBI:15378"/>
        <dbReference type="ChEBI" id="CHEBI:30013"/>
        <dbReference type="ChEBI" id="CHEBI:30616"/>
        <dbReference type="ChEBI" id="CHEBI:61977"/>
        <dbReference type="ChEBI" id="CHEBI:456216"/>
        <dbReference type="EC" id="2.7.11.1"/>
    </reaction>
</comment>
<keyword evidence="8" id="KW-0418">Kinase</keyword>
<feature type="domain" description="Protein kinase" evidence="19">
    <location>
        <begin position="344"/>
        <end position="633"/>
    </location>
</feature>
<evidence type="ECO:0000313" key="20">
    <source>
        <dbReference type="Proteomes" id="UP001652660"/>
    </source>
</evidence>
<evidence type="ECO:0000256" key="3">
    <source>
        <dbReference type="ARBA" id="ARBA00022527"/>
    </source>
</evidence>
<feature type="compositionally biased region" description="Polar residues" evidence="16">
    <location>
        <begin position="636"/>
        <end position="650"/>
    </location>
</feature>
<evidence type="ECO:0000256" key="18">
    <source>
        <dbReference type="SAM" id="SignalP"/>
    </source>
</evidence>
<keyword evidence="20" id="KW-1185">Reference proteome</keyword>
<dbReference type="Pfam" id="PF14380">
    <property type="entry name" value="WAK_assoc"/>
    <property type="match status" value="1"/>
</dbReference>
<dbReference type="Gene3D" id="3.30.200.20">
    <property type="entry name" value="Phosphorylase Kinase, domain 1"/>
    <property type="match status" value="1"/>
</dbReference>
<dbReference type="FunFam" id="1.10.510.10:FF:000590">
    <property type="entry name" value="PR5-like receptor kinase"/>
    <property type="match status" value="1"/>
</dbReference>
<feature type="region of interest" description="Disordered" evidence="16">
    <location>
        <begin position="630"/>
        <end position="650"/>
    </location>
</feature>
<gene>
    <name evidence="21" type="primary">LOC113741186</name>
</gene>
<feature type="chain" id="PRO_5027847992" description="non-specific serine/threonine protein kinase" evidence="18">
    <location>
        <begin position="30"/>
        <end position="650"/>
    </location>
</feature>
<keyword evidence="6 18" id="KW-0732">Signal</keyword>
<keyword evidence="5 17" id="KW-0812">Transmembrane</keyword>
<dbReference type="InterPro" id="IPR045874">
    <property type="entry name" value="LRK10/LRL21-25-like"/>
</dbReference>
<dbReference type="InterPro" id="IPR000719">
    <property type="entry name" value="Prot_kinase_dom"/>
</dbReference>
<evidence type="ECO:0000256" key="1">
    <source>
        <dbReference type="ARBA" id="ARBA00004479"/>
    </source>
</evidence>
<dbReference type="AlphaFoldDB" id="A0A6P6X9Q3"/>
<keyword evidence="12" id="KW-0325">Glycoprotein</keyword>
<feature type="binding site" evidence="15">
    <location>
        <position position="372"/>
    </location>
    <ligand>
        <name>ATP</name>
        <dbReference type="ChEBI" id="CHEBI:30616"/>
    </ligand>
</feature>
<dbReference type="InterPro" id="IPR025287">
    <property type="entry name" value="WAK_GUB"/>
</dbReference>
<evidence type="ECO:0000256" key="15">
    <source>
        <dbReference type="PROSITE-ProRule" id="PRU10141"/>
    </source>
</evidence>
<name>A0A6P6X9Q3_COFAR</name>
<dbReference type="GO" id="GO:0016020">
    <property type="term" value="C:membrane"/>
    <property type="evidence" value="ECO:0007669"/>
    <property type="project" value="UniProtKB-SubCell"/>
</dbReference>
<evidence type="ECO:0000256" key="17">
    <source>
        <dbReference type="SAM" id="Phobius"/>
    </source>
</evidence>
<reference evidence="20" key="1">
    <citation type="journal article" date="2025" name="Foods">
        <title>Unveiling the Microbial Signatures of Arabica Coffee Cherries: Insights into Ripeness Specific Diversity, Functional Traits, and Implications for Quality and Safety.</title>
        <authorList>
            <consortium name="RefSeq"/>
            <person name="Tenea G.N."/>
            <person name="Cifuentes V."/>
            <person name="Reyes P."/>
            <person name="Cevallos-Vallejos M."/>
        </authorList>
    </citation>
    <scope>NUCLEOTIDE SEQUENCE [LARGE SCALE GENOMIC DNA]</scope>
</reference>
<evidence type="ECO:0000256" key="11">
    <source>
        <dbReference type="ARBA" id="ARBA00023136"/>
    </source>
</evidence>
<dbReference type="InterPro" id="IPR032872">
    <property type="entry name" value="WAK_assoc_C"/>
</dbReference>
<keyword evidence="7 15" id="KW-0547">Nucleotide-binding</keyword>
<evidence type="ECO:0000256" key="9">
    <source>
        <dbReference type="ARBA" id="ARBA00022840"/>
    </source>
</evidence>
<evidence type="ECO:0000259" key="19">
    <source>
        <dbReference type="PROSITE" id="PS50011"/>
    </source>
</evidence>
<keyword evidence="3" id="KW-0723">Serine/threonine-protein kinase</keyword>
<dbReference type="Pfam" id="PF13947">
    <property type="entry name" value="GUB_WAK_bind"/>
    <property type="match status" value="1"/>
</dbReference>
<dbReference type="FunFam" id="3.30.200.20:FF:000178">
    <property type="entry name" value="serine/threonine-protein kinase PBS1-like"/>
    <property type="match status" value="1"/>
</dbReference>
<evidence type="ECO:0000256" key="12">
    <source>
        <dbReference type="ARBA" id="ARBA00023180"/>
    </source>
</evidence>
<dbReference type="RefSeq" id="XP_027124475.1">
    <property type="nucleotide sequence ID" value="XM_027268674.2"/>
</dbReference>
<accession>A0A6P6X9Q3</accession>
<evidence type="ECO:0000256" key="14">
    <source>
        <dbReference type="ARBA" id="ARBA00048679"/>
    </source>
</evidence>
<keyword evidence="9 15" id="KW-0067">ATP-binding</keyword>
<dbReference type="GeneID" id="113741186"/>
<dbReference type="Pfam" id="PF00069">
    <property type="entry name" value="Pkinase"/>
    <property type="match status" value="1"/>
</dbReference>
<feature type="signal peptide" evidence="18">
    <location>
        <begin position="1"/>
        <end position="29"/>
    </location>
</feature>
<dbReference type="GO" id="GO:0004674">
    <property type="term" value="F:protein serine/threonine kinase activity"/>
    <property type="evidence" value="ECO:0007669"/>
    <property type="project" value="UniProtKB-KW"/>
</dbReference>
<dbReference type="EC" id="2.7.11.1" evidence="2"/>
<dbReference type="Gene3D" id="1.10.510.10">
    <property type="entry name" value="Transferase(Phosphotransferase) domain 1"/>
    <property type="match status" value="1"/>
</dbReference>
<protein>
    <recommendedName>
        <fullName evidence="2">non-specific serine/threonine protein kinase</fullName>
        <ecNumber evidence="2">2.7.11.1</ecNumber>
    </recommendedName>
</protein>
<dbReference type="SUPFAM" id="SSF56112">
    <property type="entry name" value="Protein kinase-like (PK-like)"/>
    <property type="match status" value="1"/>
</dbReference>
<dbReference type="PROSITE" id="PS50011">
    <property type="entry name" value="PROTEIN_KINASE_DOM"/>
    <property type="match status" value="1"/>
</dbReference>
<evidence type="ECO:0000256" key="5">
    <source>
        <dbReference type="ARBA" id="ARBA00022692"/>
    </source>
</evidence>
<dbReference type="PROSITE" id="PS00108">
    <property type="entry name" value="PROTEIN_KINASE_ST"/>
    <property type="match status" value="1"/>
</dbReference>
<dbReference type="GO" id="GO:0005524">
    <property type="term" value="F:ATP binding"/>
    <property type="evidence" value="ECO:0007669"/>
    <property type="project" value="UniProtKB-UniRule"/>
</dbReference>
<dbReference type="PROSITE" id="PS00107">
    <property type="entry name" value="PROTEIN_KINASE_ATP"/>
    <property type="match status" value="1"/>
</dbReference>
<comment type="catalytic activity">
    <reaction evidence="14">
        <text>L-seryl-[protein] + ATP = O-phospho-L-seryl-[protein] + ADP + H(+)</text>
        <dbReference type="Rhea" id="RHEA:17989"/>
        <dbReference type="Rhea" id="RHEA-COMP:9863"/>
        <dbReference type="Rhea" id="RHEA-COMP:11604"/>
        <dbReference type="ChEBI" id="CHEBI:15378"/>
        <dbReference type="ChEBI" id="CHEBI:29999"/>
        <dbReference type="ChEBI" id="CHEBI:30616"/>
        <dbReference type="ChEBI" id="CHEBI:83421"/>
        <dbReference type="ChEBI" id="CHEBI:456216"/>
        <dbReference type="EC" id="2.7.11.1"/>
    </reaction>
</comment>
<proteinExistence type="predicted"/>
<comment type="subcellular location">
    <subcellularLocation>
        <location evidence="1">Membrane</location>
        <topology evidence="1">Single-pass type I membrane protein</topology>
    </subcellularLocation>
</comment>
<evidence type="ECO:0000256" key="8">
    <source>
        <dbReference type="ARBA" id="ARBA00022777"/>
    </source>
</evidence>
<dbReference type="InterPro" id="IPR017441">
    <property type="entry name" value="Protein_kinase_ATP_BS"/>
</dbReference>
<dbReference type="InterPro" id="IPR008271">
    <property type="entry name" value="Ser/Thr_kinase_AS"/>
</dbReference>
<evidence type="ECO:0000256" key="7">
    <source>
        <dbReference type="ARBA" id="ARBA00022741"/>
    </source>
</evidence>
<evidence type="ECO:0000256" key="10">
    <source>
        <dbReference type="ARBA" id="ARBA00022989"/>
    </source>
</evidence>
<evidence type="ECO:0000256" key="2">
    <source>
        <dbReference type="ARBA" id="ARBA00012513"/>
    </source>
</evidence>
<reference evidence="21" key="2">
    <citation type="submission" date="2025-08" db="UniProtKB">
        <authorList>
            <consortium name="RefSeq"/>
        </authorList>
    </citation>
    <scope>IDENTIFICATION</scope>
    <source>
        <tissue evidence="21">Leaves</tissue>
    </source>
</reference>
<dbReference type="OrthoDB" id="4062651at2759"/>
<feature type="transmembrane region" description="Helical" evidence="17">
    <location>
        <begin position="272"/>
        <end position="296"/>
    </location>
</feature>
<evidence type="ECO:0000256" key="13">
    <source>
        <dbReference type="ARBA" id="ARBA00047899"/>
    </source>
</evidence>
<dbReference type="InterPro" id="IPR011009">
    <property type="entry name" value="Kinase-like_dom_sf"/>
</dbReference>
<evidence type="ECO:0000256" key="4">
    <source>
        <dbReference type="ARBA" id="ARBA00022679"/>
    </source>
</evidence>
<dbReference type="SMART" id="SM00220">
    <property type="entry name" value="S_TKc"/>
    <property type="match status" value="1"/>
</dbReference>